<keyword evidence="1" id="KW-1133">Transmembrane helix</keyword>
<keyword evidence="1" id="KW-0812">Transmembrane</keyword>
<comment type="caution">
    <text evidence="2">The sequence shown here is derived from an EMBL/GenBank/DDBJ whole genome shotgun (WGS) entry which is preliminary data.</text>
</comment>
<name>A0ABS2CWU5_9FLAO</name>
<dbReference type="Proteomes" id="UP000759529">
    <property type="component" value="Unassembled WGS sequence"/>
</dbReference>
<dbReference type="RefSeq" id="WP_187658280.1">
    <property type="nucleotide sequence ID" value="NZ_JACSOD020000448.1"/>
</dbReference>
<reference evidence="2 3" key="1">
    <citation type="submission" date="2021-02" db="EMBL/GenBank/DDBJ databases">
        <authorList>
            <person name="Jung H.S."/>
            <person name="Chun B.H."/>
            <person name="Jeon C.O."/>
        </authorList>
    </citation>
    <scope>NUCLEOTIDE SEQUENCE [LARGE SCALE GENOMIC DNA]</scope>
    <source>
        <strain evidence="2 3">LMG 25203</strain>
    </source>
</reference>
<feature type="transmembrane region" description="Helical" evidence="1">
    <location>
        <begin position="89"/>
        <end position="108"/>
    </location>
</feature>
<dbReference type="EMBL" id="JACSOD020000448">
    <property type="protein sequence ID" value="MBM6498702.1"/>
    <property type="molecule type" value="Genomic_DNA"/>
</dbReference>
<organism evidence="2 3">
    <name type="scientific">Flavobacterium macrobrachii</name>
    <dbReference type="NCBI Taxonomy" id="591204"/>
    <lineage>
        <taxon>Bacteria</taxon>
        <taxon>Pseudomonadati</taxon>
        <taxon>Bacteroidota</taxon>
        <taxon>Flavobacteriia</taxon>
        <taxon>Flavobacteriales</taxon>
        <taxon>Flavobacteriaceae</taxon>
        <taxon>Flavobacterium</taxon>
    </lineage>
</organism>
<sequence length="187" mass="20998">MTFFENLEPLLRAFWYIALPVSLFFLLQTIMTFAGFGGADVETDIETEGHDIGDAPFELFTLRNLINFLLGFSWSGISFYNSIENKTVLIFVATIVGAVFVGLFFFIIKQMMKLNENNSFSLYKAIDKTATVYLSIPEKKSGKGKIQISINGSFHELEALTENDRIETGAVVSVTKIENNILIVEKI</sequence>
<proteinExistence type="predicted"/>
<gene>
    <name evidence="2" type="ORF">H9X54_005215</name>
</gene>
<accession>A0ABS2CWU5</accession>
<evidence type="ECO:0000313" key="3">
    <source>
        <dbReference type="Proteomes" id="UP000759529"/>
    </source>
</evidence>
<dbReference type="Gene3D" id="2.40.50.140">
    <property type="entry name" value="Nucleic acid-binding proteins"/>
    <property type="match status" value="1"/>
</dbReference>
<protein>
    <submittedName>
        <fullName evidence="2">NfeD family protein</fullName>
    </submittedName>
</protein>
<feature type="transmembrane region" description="Helical" evidence="1">
    <location>
        <begin position="13"/>
        <end position="36"/>
    </location>
</feature>
<evidence type="ECO:0000313" key="2">
    <source>
        <dbReference type="EMBL" id="MBM6498702.1"/>
    </source>
</evidence>
<feature type="transmembrane region" description="Helical" evidence="1">
    <location>
        <begin position="65"/>
        <end position="83"/>
    </location>
</feature>
<keyword evidence="3" id="KW-1185">Reference proteome</keyword>
<keyword evidence="1" id="KW-0472">Membrane</keyword>
<evidence type="ECO:0000256" key="1">
    <source>
        <dbReference type="SAM" id="Phobius"/>
    </source>
</evidence>
<dbReference type="InterPro" id="IPR012340">
    <property type="entry name" value="NA-bd_OB-fold"/>
</dbReference>